<dbReference type="Pfam" id="PF02852">
    <property type="entry name" value="Pyr_redox_dim"/>
    <property type="match status" value="1"/>
</dbReference>
<keyword evidence="3" id="KW-0285">Flavoprotein</keyword>
<evidence type="ECO:0000256" key="4">
    <source>
        <dbReference type="ARBA" id="ARBA00022827"/>
    </source>
</evidence>
<dbReference type="InterPro" id="IPR004099">
    <property type="entry name" value="Pyr_nucl-diS_OxRdtase_dimer"/>
</dbReference>
<dbReference type="OrthoDB" id="9802028at2"/>
<feature type="domain" description="Pyridine nucleotide-disulphide oxidoreductase dimerisation" evidence="8">
    <location>
        <begin position="331"/>
        <end position="427"/>
    </location>
</feature>
<dbReference type="EMBL" id="QWZQ01000001">
    <property type="protein sequence ID" value="RRK11781.1"/>
    <property type="molecule type" value="Genomic_DNA"/>
</dbReference>
<dbReference type="PANTHER" id="PTHR43429">
    <property type="entry name" value="PYRIDINE NUCLEOTIDE-DISULFIDE OXIDOREDUCTASE DOMAIN-CONTAINING"/>
    <property type="match status" value="1"/>
</dbReference>
<evidence type="ECO:0000256" key="5">
    <source>
        <dbReference type="ARBA" id="ARBA00023002"/>
    </source>
</evidence>
<evidence type="ECO:0000259" key="9">
    <source>
        <dbReference type="Pfam" id="PF07992"/>
    </source>
</evidence>
<sequence length="470" mass="51682">MKIIIVGCTHAGTAAAAQILKDHPEADVTIYERDDNISFLSCGIYLYLGGKVNRLEDMFYSSPADLQALGATVKTKHNVLSIDAKQKSMQVVDMQTGKVFHDTYDKLIMTTGSSVAVPPIFGIDESKVLLCKTYSQAQEIYKTAKDNRRIAIIGAGYIGTELSESYANTEHEVTLFQAHDQILNHYISHDMSERVVDVLKDHGVNVLLNHRVSAFTSNEDGELVIETNQGDFTADLAIVGTGFVPNTELLRGQVKTDKHGAIVINDYVQTSDPDIYAAGDSCVVNFNPTGRSAYTPLATNAVRQGAIAGVNVFGNHQRYMGTQATSAMQLFNHTMATTGLTLEEAKNNHIPAKRVTFDGTWRPAYMPTTAALTIELIYNPENRKILGAQFWSKHEISQSANAVSIAIQNGNTIDDLAFVDMLFSPNFDDPFNYLNLVAQQAIEQERQAGNTKTRITAFGDWAKQNDQSLQ</sequence>
<dbReference type="Gene3D" id="3.50.50.60">
    <property type="entry name" value="FAD/NAD(P)-binding domain"/>
    <property type="match status" value="2"/>
</dbReference>
<dbReference type="RefSeq" id="WP_125070480.1">
    <property type="nucleotide sequence ID" value="NZ_QWZQ01000001.1"/>
</dbReference>
<dbReference type="InterPro" id="IPR023753">
    <property type="entry name" value="FAD/NAD-binding_dom"/>
</dbReference>
<dbReference type="InterPro" id="IPR050260">
    <property type="entry name" value="FAD-bd_OxRdtase"/>
</dbReference>
<dbReference type="PRINTS" id="PR00411">
    <property type="entry name" value="PNDRDTASEI"/>
</dbReference>
<gene>
    <name evidence="10" type="ORF">D1831_00130</name>
</gene>
<keyword evidence="7" id="KW-0676">Redox-active center</keyword>
<evidence type="ECO:0000256" key="6">
    <source>
        <dbReference type="ARBA" id="ARBA00023097"/>
    </source>
</evidence>
<dbReference type="PRINTS" id="PR00368">
    <property type="entry name" value="FADPNR"/>
</dbReference>
<comment type="caution">
    <text evidence="10">The sequence shown here is derived from an EMBL/GenBank/DDBJ whole genome shotgun (WGS) entry which is preliminary data.</text>
</comment>
<keyword evidence="6" id="KW-0558">Oxidation</keyword>
<evidence type="ECO:0000256" key="1">
    <source>
        <dbReference type="ARBA" id="ARBA00001974"/>
    </source>
</evidence>
<dbReference type="SUPFAM" id="SSF51905">
    <property type="entry name" value="FAD/NAD(P)-binding domain"/>
    <property type="match status" value="1"/>
</dbReference>
<organism evidence="10 11">
    <name type="scientific">Lactiplantibacillus garii</name>
    <dbReference type="NCBI Taxonomy" id="2306423"/>
    <lineage>
        <taxon>Bacteria</taxon>
        <taxon>Bacillati</taxon>
        <taxon>Bacillota</taxon>
        <taxon>Bacilli</taxon>
        <taxon>Lactobacillales</taxon>
        <taxon>Lactobacillaceae</taxon>
        <taxon>Lactiplantibacillus</taxon>
    </lineage>
</organism>
<dbReference type="PANTHER" id="PTHR43429:SF1">
    <property type="entry name" value="NAD(P)H SULFUR OXIDOREDUCTASE (COA-DEPENDENT)"/>
    <property type="match status" value="1"/>
</dbReference>
<dbReference type="SUPFAM" id="SSF55424">
    <property type="entry name" value="FAD/NAD-linked reductases, dimerisation (C-terminal) domain"/>
    <property type="match status" value="1"/>
</dbReference>
<dbReference type="AlphaFoldDB" id="A0A3R8J9D2"/>
<evidence type="ECO:0000256" key="2">
    <source>
        <dbReference type="ARBA" id="ARBA00009130"/>
    </source>
</evidence>
<evidence type="ECO:0000256" key="7">
    <source>
        <dbReference type="ARBA" id="ARBA00023284"/>
    </source>
</evidence>
<comment type="cofactor">
    <cofactor evidence="1">
        <name>FAD</name>
        <dbReference type="ChEBI" id="CHEBI:57692"/>
    </cofactor>
</comment>
<keyword evidence="5" id="KW-0560">Oxidoreductase</keyword>
<feature type="domain" description="FAD/NAD(P)-binding" evidence="9">
    <location>
        <begin position="1"/>
        <end position="305"/>
    </location>
</feature>
<protein>
    <submittedName>
        <fullName evidence="10">NADH oxidase</fullName>
    </submittedName>
</protein>
<dbReference type="Proteomes" id="UP000283633">
    <property type="component" value="Unassembled WGS sequence"/>
</dbReference>
<reference evidence="10 11" key="1">
    <citation type="submission" date="2018-08" db="EMBL/GenBank/DDBJ databases">
        <title>Genome Lactobacillus garii FI11369.</title>
        <authorList>
            <person name="Diaz M."/>
            <person name="Narbad A."/>
        </authorList>
    </citation>
    <scope>NUCLEOTIDE SEQUENCE [LARGE SCALE GENOMIC DNA]</scope>
    <source>
        <strain evidence="10 11">FI11369</strain>
    </source>
</reference>
<evidence type="ECO:0000259" key="8">
    <source>
        <dbReference type="Pfam" id="PF02852"/>
    </source>
</evidence>
<evidence type="ECO:0000313" key="11">
    <source>
        <dbReference type="Proteomes" id="UP000283633"/>
    </source>
</evidence>
<keyword evidence="4" id="KW-0274">FAD</keyword>
<dbReference type="Pfam" id="PF07992">
    <property type="entry name" value="Pyr_redox_2"/>
    <property type="match status" value="1"/>
</dbReference>
<dbReference type="GO" id="GO:0016491">
    <property type="term" value="F:oxidoreductase activity"/>
    <property type="evidence" value="ECO:0007669"/>
    <property type="project" value="UniProtKB-KW"/>
</dbReference>
<name>A0A3R8J9D2_9LACO</name>
<proteinExistence type="inferred from homology"/>
<keyword evidence="11" id="KW-1185">Reference proteome</keyword>
<dbReference type="InterPro" id="IPR036188">
    <property type="entry name" value="FAD/NAD-bd_sf"/>
</dbReference>
<accession>A0A3R8J9D2</accession>
<evidence type="ECO:0000313" key="10">
    <source>
        <dbReference type="EMBL" id="RRK11781.1"/>
    </source>
</evidence>
<comment type="similarity">
    <text evidence="2">Belongs to the class-III pyridine nucleotide-disulfide oxidoreductase family.</text>
</comment>
<dbReference type="InterPro" id="IPR016156">
    <property type="entry name" value="FAD/NAD-linked_Rdtase_dimer_sf"/>
</dbReference>
<dbReference type="Gene3D" id="3.30.390.30">
    <property type="match status" value="1"/>
</dbReference>
<evidence type="ECO:0000256" key="3">
    <source>
        <dbReference type="ARBA" id="ARBA00022630"/>
    </source>
</evidence>